<feature type="coiled-coil region" evidence="6">
    <location>
        <begin position="168"/>
        <end position="195"/>
    </location>
</feature>
<dbReference type="VEuPathDB" id="VectorBase:AMAM018041"/>
<protein>
    <recommendedName>
        <fullName evidence="10">BHLH domain-containing protein</fullName>
    </recommendedName>
</protein>
<dbReference type="InterPro" id="IPR052207">
    <property type="entry name" value="Max-like/E-box_TFs"/>
</dbReference>
<dbReference type="Proteomes" id="UP000075901">
    <property type="component" value="Unassembled WGS sequence"/>
</dbReference>
<evidence type="ECO:0000256" key="2">
    <source>
        <dbReference type="ARBA" id="ARBA00023015"/>
    </source>
</evidence>
<keyword evidence="9" id="KW-1185">Reference proteome</keyword>
<sequence length="521" mass="55218">MYYNSCCYAAILQQTAEYIYSLEQEKTRLLSQNCQLKRTIDQQDHNGAPELAQNAAQIVTGSTANGGVVVSQQQQLVSNAGTGGSGQPGTVVATVAKKRKIDVTTQPVSDSSDEGLGSMSPEPVSLRAVNVTSNGSNLSNVHSGTTTISSPSTHGRQCTTVNFSAKDYLELKHQLEVERRQKQLIEDRLKALERQVYPTRIQYQDASELIVPDLINEPSSVSLAPEEVAVSIIHKPVSSGTPVSGKLTRVPTELEGGMLLISQDANSLAKNQHIVVCSNELMEEAHTMQTVPAAPKQLVIPLKDEKLYIKRSRSRSPTVGEATVVTLPPKKNRYPSILEAAIKAEPKVEVERIDSPSSIVEVPLALTTASKQQTPLMQTKIDRDHRQSQLEPYLKFRTAPNASASAVLPTTANASNLAATASSVVTLTPQVGSIISVSIAPTGSNSLPAGSSCHSPAAVAAAVAASASASATATTTIVANSSVVSANMAQTQHPNALTAAAQLLQQQQQCRPGVIVVKQNS</sequence>
<accession>A0A182T211</accession>
<evidence type="ECO:0000256" key="3">
    <source>
        <dbReference type="ARBA" id="ARBA00023125"/>
    </source>
</evidence>
<comment type="subcellular location">
    <subcellularLocation>
        <location evidence="1">Nucleus</location>
    </subcellularLocation>
</comment>
<dbReference type="PANTHER" id="PTHR15741:SF27">
    <property type="entry name" value="TRANSCRIPTION FACTOR AP-4"/>
    <property type="match status" value="1"/>
</dbReference>
<name>A0A182T211_9DIPT</name>
<dbReference type="GO" id="GO:0000978">
    <property type="term" value="F:RNA polymerase II cis-regulatory region sequence-specific DNA binding"/>
    <property type="evidence" value="ECO:0007669"/>
    <property type="project" value="TreeGrafter"/>
</dbReference>
<dbReference type="GO" id="GO:0000981">
    <property type="term" value="F:DNA-binding transcription factor activity, RNA polymerase II-specific"/>
    <property type="evidence" value="ECO:0007669"/>
    <property type="project" value="TreeGrafter"/>
</dbReference>
<evidence type="ECO:0000256" key="7">
    <source>
        <dbReference type="SAM" id="MobiDB-lite"/>
    </source>
</evidence>
<keyword evidence="3" id="KW-0238">DNA-binding</keyword>
<evidence type="ECO:0000256" key="1">
    <source>
        <dbReference type="ARBA" id="ARBA00004123"/>
    </source>
</evidence>
<evidence type="ECO:0000256" key="4">
    <source>
        <dbReference type="ARBA" id="ARBA00023163"/>
    </source>
</evidence>
<keyword evidence="4" id="KW-0804">Transcription</keyword>
<organism evidence="8 9">
    <name type="scientific">Anopheles maculatus</name>
    <dbReference type="NCBI Taxonomy" id="74869"/>
    <lineage>
        <taxon>Eukaryota</taxon>
        <taxon>Metazoa</taxon>
        <taxon>Ecdysozoa</taxon>
        <taxon>Arthropoda</taxon>
        <taxon>Hexapoda</taxon>
        <taxon>Insecta</taxon>
        <taxon>Pterygota</taxon>
        <taxon>Neoptera</taxon>
        <taxon>Endopterygota</taxon>
        <taxon>Diptera</taxon>
        <taxon>Nematocera</taxon>
        <taxon>Culicoidea</taxon>
        <taxon>Culicidae</taxon>
        <taxon>Anophelinae</taxon>
        <taxon>Anopheles</taxon>
        <taxon>Anopheles maculatus group</taxon>
    </lineage>
</organism>
<evidence type="ECO:0000313" key="8">
    <source>
        <dbReference type="EnsemblMetazoa" id="AMAM018041-PA"/>
    </source>
</evidence>
<dbReference type="AlphaFoldDB" id="A0A182T211"/>
<feature type="region of interest" description="Disordered" evidence="7">
    <location>
        <begin position="135"/>
        <end position="155"/>
    </location>
</feature>
<dbReference type="GO" id="GO:0005634">
    <property type="term" value="C:nucleus"/>
    <property type="evidence" value="ECO:0007669"/>
    <property type="project" value="UniProtKB-SubCell"/>
</dbReference>
<evidence type="ECO:0000313" key="9">
    <source>
        <dbReference type="Proteomes" id="UP000075901"/>
    </source>
</evidence>
<dbReference type="PANTHER" id="PTHR15741">
    <property type="entry name" value="BASIC HELIX-LOOP-HELIX ZIP TRANSCRIPTION FACTOR"/>
    <property type="match status" value="1"/>
</dbReference>
<proteinExistence type="predicted"/>
<evidence type="ECO:0000256" key="6">
    <source>
        <dbReference type="SAM" id="Coils"/>
    </source>
</evidence>
<evidence type="ECO:0000256" key="5">
    <source>
        <dbReference type="ARBA" id="ARBA00023242"/>
    </source>
</evidence>
<keyword evidence="2" id="KW-0805">Transcription regulation</keyword>
<keyword evidence="5" id="KW-0539">Nucleus</keyword>
<reference evidence="9" key="1">
    <citation type="submission" date="2013-09" db="EMBL/GenBank/DDBJ databases">
        <title>The Genome Sequence of Anopheles maculatus species B.</title>
        <authorList>
            <consortium name="The Broad Institute Genomics Platform"/>
            <person name="Neafsey D.E."/>
            <person name="Besansky N."/>
            <person name="Howell P."/>
            <person name="Walton C."/>
            <person name="Young S.K."/>
            <person name="Zeng Q."/>
            <person name="Gargeya S."/>
            <person name="Fitzgerald M."/>
            <person name="Haas B."/>
            <person name="Abouelleil A."/>
            <person name="Allen A.W."/>
            <person name="Alvarado L."/>
            <person name="Arachchi H.M."/>
            <person name="Berlin A.M."/>
            <person name="Chapman S.B."/>
            <person name="Gainer-Dewar J."/>
            <person name="Goldberg J."/>
            <person name="Griggs A."/>
            <person name="Gujja S."/>
            <person name="Hansen M."/>
            <person name="Howarth C."/>
            <person name="Imamovic A."/>
            <person name="Ireland A."/>
            <person name="Larimer J."/>
            <person name="McCowan C."/>
            <person name="Murphy C."/>
            <person name="Pearson M."/>
            <person name="Poon T.W."/>
            <person name="Priest M."/>
            <person name="Roberts A."/>
            <person name="Saif S."/>
            <person name="Shea T."/>
            <person name="Sisk P."/>
            <person name="Sykes S."/>
            <person name="Wortman J."/>
            <person name="Nusbaum C."/>
            <person name="Birren B."/>
        </authorList>
    </citation>
    <scope>NUCLEOTIDE SEQUENCE [LARGE SCALE GENOMIC DNA]</scope>
    <source>
        <strain evidence="9">maculatus3</strain>
    </source>
</reference>
<evidence type="ECO:0008006" key="10">
    <source>
        <dbReference type="Google" id="ProtNLM"/>
    </source>
</evidence>
<keyword evidence="6" id="KW-0175">Coiled coil</keyword>
<reference evidence="8" key="2">
    <citation type="submission" date="2020-05" db="UniProtKB">
        <authorList>
            <consortium name="EnsemblMetazoa"/>
        </authorList>
    </citation>
    <scope>IDENTIFICATION</scope>
    <source>
        <strain evidence="8">maculatus3</strain>
    </source>
</reference>
<dbReference type="EnsemblMetazoa" id="AMAM018041-RA">
    <property type="protein sequence ID" value="AMAM018041-PA"/>
    <property type="gene ID" value="AMAM018041"/>
</dbReference>